<protein>
    <submittedName>
        <fullName evidence="4">Extensin family protein</fullName>
    </submittedName>
</protein>
<evidence type="ECO:0000259" key="3">
    <source>
        <dbReference type="Pfam" id="PF06904"/>
    </source>
</evidence>
<feature type="compositionally biased region" description="Low complexity" evidence="1">
    <location>
        <begin position="103"/>
        <end position="120"/>
    </location>
</feature>
<dbReference type="Pfam" id="PF06904">
    <property type="entry name" value="Extensin-like_C"/>
    <property type="match status" value="1"/>
</dbReference>
<evidence type="ECO:0000313" key="5">
    <source>
        <dbReference type="Proteomes" id="UP001198571"/>
    </source>
</evidence>
<dbReference type="Proteomes" id="UP001198571">
    <property type="component" value="Unassembled WGS sequence"/>
</dbReference>
<keyword evidence="5" id="KW-1185">Reference proteome</keyword>
<keyword evidence="2" id="KW-0732">Signal</keyword>
<dbReference type="InterPro" id="IPR009683">
    <property type="entry name" value="Extensin-like_C"/>
</dbReference>
<feature type="region of interest" description="Disordered" evidence="1">
    <location>
        <begin position="87"/>
        <end position="185"/>
    </location>
</feature>
<gene>
    <name evidence="4" type="ORF">H0485_02835</name>
</gene>
<comment type="caution">
    <text evidence="4">The sequence shown here is derived from an EMBL/GenBank/DDBJ whole genome shotgun (WGS) entry which is preliminary data.</text>
</comment>
<reference evidence="4 5" key="1">
    <citation type="submission" date="2020-07" db="EMBL/GenBank/DDBJ databases">
        <title>Pseudogemmobacter sp. nov., isolated from poultry manure in Taiwan.</title>
        <authorList>
            <person name="Lin S.-Y."/>
            <person name="Tang Y.-S."/>
            <person name="Young C.-C."/>
        </authorList>
    </citation>
    <scope>NUCLEOTIDE SEQUENCE [LARGE SCALE GENOMIC DNA]</scope>
    <source>
        <strain evidence="4 5">CC-YST710</strain>
    </source>
</reference>
<feature type="domain" description="Extensin-like C-terminal" evidence="3">
    <location>
        <begin position="201"/>
        <end position="348"/>
    </location>
</feature>
<evidence type="ECO:0000256" key="2">
    <source>
        <dbReference type="SAM" id="SignalP"/>
    </source>
</evidence>
<dbReference type="EMBL" id="JACDXX010000002">
    <property type="protein sequence ID" value="MCB5408947.1"/>
    <property type="molecule type" value="Genomic_DNA"/>
</dbReference>
<organism evidence="4 5">
    <name type="scientific">Pseudogemmobacter faecipullorum</name>
    <dbReference type="NCBI Taxonomy" id="2755041"/>
    <lineage>
        <taxon>Bacteria</taxon>
        <taxon>Pseudomonadati</taxon>
        <taxon>Pseudomonadota</taxon>
        <taxon>Alphaproteobacteria</taxon>
        <taxon>Rhodobacterales</taxon>
        <taxon>Paracoccaceae</taxon>
        <taxon>Pseudogemmobacter</taxon>
    </lineage>
</organism>
<feature type="signal peptide" evidence="2">
    <location>
        <begin position="1"/>
        <end position="18"/>
    </location>
</feature>
<dbReference type="RefSeq" id="WP_226933844.1">
    <property type="nucleotide sequence ID" value="NZ_JACDXX010000002.1"/>
</dbReference>
<proteinExistence type="predicted"/>
<evidence type="ECO:0000256" key="1">
    <source>
        <dbReference type="SAM" id="MobiDB-lite"/>
    </source>
</evidence>
<feature type="compositionally biased region" description="Basic and acidic residues" evidence="1">
    <location>
        <begin position="167"/>
        <end position="181"/>
    </location>
</feature>
<feature type="chain" id="PRO_5045483035" evidence="2">
    <location>
        <begin position="19"/>
        <end position="348"/>
    </location>
</feature>
<sequence>MITRLTVLLLCLATPGFAEPLGKSPRPGGNPRLSAVTLSHSDAAPASPGAAGAIAAPASASAAPASGLRPRPRPAALEQVAALAPAVTPPLPTGQAMLRPRARPASVEARAAAAMESPSEIAAPRREAENASLAAAPEAKKSDGPTSFSRPKDRSEDLKTASANTPRGKDKAGKKPKEKASSRGSVCGVAAIKGEPIAPITSKVQGCGLQDGVRVTSVSGVRLSMAVTIDCATAKALNRWVESAAQPAYGNQIVELKIAGHYVCRPRNNKKGAKVSEHGRGKAVDISGFRLSSGKVLPVLKGFDAKMRKAHRGACGIFGTTLGPGSDGYHEDHLHFDTASQRNGPYCR</sequence>
<feature type="region of interest" description="Disordered" evidence="1">
    <location>
        <begin position="19"/>
        <end position="51"/>
    </location>
</feature>
<name>A0ABS8CHT3_9RHOB</name>
<accession>A0ABS8CHT3</accession>
<feature type="compositionally biased region" description="Basic and acidic residues" evidence="1">
    <location>
        <begin position="150"/>
        <end position="159"/>
    </location>
</feature>
<evidence type="ECO:0000313" key="4">
    <source>
        <dbReference type="EMBL" id="MCB5408947.1"/>
    </source>
</evidence>